<reference evidence="2" key="2">
    <citation type="journal article" date="2015" name="Fish Shellfish Immunol.">
        <title>Early steps in the European eel (Anguilla anguilla)-Vibrio vulnificus interaction in the gills: Role of the RtxA13 toxin.</title>
        <authorList>
            <person name="Callol A."/>
            <person name="Pajuelo D."/>
            <person name="Ebbesson L."/>
            <person name="Teles M."/>
            <person name="MacKenzie S."/>
            <person name="Amaro C."/>
        </authorList>
    </citation>
    <scope>NUCLEOTIDE SEQUENCE</scope>
</reference>
<sequence>MGLIEFLFYFIHSIIFHALFCIVIYLKCILLFSCTVGIHRMQSLFHLTNRGASCNTTLTVLHAF</sequence>
<keyword evidence="1" id="KW-0472">Membrane</keyword>
<protein>
    <submittedName>
        <fullName evidence="2">Uncharacterized protein</fullName>
    </submittedName>
</protein>
<reference evidence="2" key="1">
    <citation type="submission" date="2014-11" db="EMBL/GenBank/DDBJ databases">
        <authorList>
            <person name="Amaro Gonzalez C."/>
        </authorList>
    </citation>
    <scope>NUCLEOTIDE SEQUENCE</scope>
</reference>
<feature type="transmembrane region" description="Helical" evidence="1">
    <location>
        <begin position="6"/>
        <end position="32"/>
    </location>
</feature>
<dbReference type="AlphaFoldDB" id="A0A0E9XZ34"/>
<dbReference type="EMBL" id="GBXM01001457">
    <property type="protein sequence ID" value="JAI07121.1"/>
    <property type="molecule type" value="Transcribed_RNA"/>
</dbReference>
<proteinExistence type="predicted"/>
<accession>A0A0E9XZ34</accession>
<name>A0A0E9XZ34_ANGAN</name>
<keyword evidence="1" id="KW-1133">Transmembrane helix</keyword>
<evidence type="ECO:0000256" key="1">
    <source>
        <dbReference type="SAM" id="Phobius"/>
    </source>
</evidence>
<evidence type="ECO:0000313" key="2">
    <source>
        <dbReference type="EMBL" id="JAI07121.1"/>
    </source>
</evidence>
<organism evidence="2">
    <name type="scientific">Anguilla anguilla</name>
    <name type="common">European freshwater eel</name>
    <name type="synonym">Muraena anguilla</name>
    <dbReference type="NCBI Taxonomy" id="7936"/>
    <lineage>
        <taxon>Eukaryota</taxon>
        <taxon>Metazoa</taxon>
        <taxon>Chordata</taxon>
        <taxon>Craniata</taxon>
        <taxon>Vertebrata</taxon>
        <taxon>Euteleostomi</taxon>
        <taxon>Actinopterygii</taxon>
        <taxon>Neopterygii</taxon>
        <taxon>Teleostei</taxon>
        <taxon>Anguilliformes</taxon>
        <taxon>Anguillidae</taxon>
        <taxon>Anguilla</taxon>
    </lineage>
</organism>
<keyword evidence="1" id="KW-0812">Transmembrane</keyword>